<dbReference type="InterPro" id="IPR018713">
    <property type="entry name" value="MPAB/Lcp_cat_dom"/>
</dbReference>
<evidence type="ECO:0000256" key="1">
    <source>
        <dbReference type="SAM" id="MobiDB-lite"/>
    </source>
</evidence>
<keyword evidence="4" id="KW-1185">Reference proteome</keyword>
<name>A0ABP9QTN5_9PSEU</name>
<evidence type="ECO:0000313" key="3">
    <source>
        <dbReference type="EMBL" id="GAA5167389.1"/>
    </source>
</evidence>
<gene>
    <name evidence="3" type="ORF">GCM10023321_60060</name>
</gene>
<sequence length="335" mass="37420">MLPLPHELLADQFDRIFETQVRSRYFRGLEFAGPRGDPGWFGPDSAVWYVHSHLPTLVFGLVCAAYLEGFDPSIVAMGADHSRLLARDEDGRSTERIDEEGAAVRFGHSLSFFIGTAYGSTATAERLTRTVRAMHHTVKGTRPDGLPYDADDPDWLRWNYATVVWGLATAHERYHYRPLRGEALGRYYAEFTRVGQALGGTDLPATKAETLDCLKSYLPRLAITSAQAARTGPNLRDVPTGPLNGPFVDWMVRDTLPTWAARMVMHRRPRDVEVYARRTAFWLALNGLHATTGPLREFRQARARVSGGTDRPHTLPAHIPGTDPTRTRAEVEALA</sequence>
<dbReference type="EMBL" id="BAABJP010000037">
    <property type="protein sequence ID" value="GAA5167389.1"/>
    <property type="molecule type" value="Genomic_DNA"/>
</dbReference>
<organism evidence="3 4">
    <name type="scientific">Pseudonocardia eucalypti</name>
    <dbReference type="NCBI Taxonomy" id="648755"/>
    <lineage>
        <taxon>Bacteria</taxon>
        <taxon>Bacillati</taxon>
        <taxon>Actinomycetota</taxon>
        <taxon>Actinomycetes</taxon>
        <taxon>Pseudonocardiales</taxon>
        <taxon>Pseudonocardiaceae</taxon>
        <taxon>Pseudonocardia</taxon>
    </lineage>
</organism>
<feature type="region of interest" description="Disordered" evidence="1">
    <location>
        <begin position="306"/>
        <end position="327"/>
    </location>
</feature>
<dbReference type="PANTHER" id="PTHR36151">
    <property type="entry name" value="BLR2777 PROTEIN"/>
    <property type="match status" value="1"/>
</dbReference>
<dbReference type="Pfam" id="PF09995">
    <property type="entry name" value="MPAB_Lcp_cat"/>
    <property type="match status" value="1"/>
</dbReference>
<evidence type="ECO:0000259" key="2">
    <source>
        <dbReference type="Pfam" id="PF09995"/>
    </source>
</evidence>
<accession>A0ABP9QTN5</accession>
<dbReference type="PANTHER" id="PTHR36151:SF3">
    <property type="entry name" value="ER-BOUND OXYGENASE MPAB_MPAB'_RUBBER OXYGENASE CATALYTIC DOMAIN-CONTAINING PROTEIN"/>
    <property type="match status" value="1"/>
</dbReference>
<proteinExistence type="predicted"/>
<dbReference type="RefSeq" id="WP_185059861.1">
    <property type="nucleotide sequence ID" value="NZ_BAABJP010000037.1"/>
</dbReference>
<comment type="caution">
    <text evidence="3">The sequence shown here is derived from an EMBL/GenBank/DDBJ whole genome shotgun (WGS) entry which is preliminary data.</text>
</comment>
<reference evidence="4" key="1">
    <citation type="journal article" date="2019" name="Int. J. Syst. Evol. Microbiol.">
        <title>The Global Catalogue of Microorganisms (GCM) 10K type strain sequencing project: providing services to taxonomists for standard genome sequencing and annotation.</title>
        <authorList>
            <consortium name="The Broad Institute Genomics Platform"/>
            <consortium name="The Broad Institute Genome Sequencing Center for Infectious Disease"/>
            <person name="Wu L."/>
            <person name="Ma J."/>
        </authorList>
    </citation>
    <scope>NUCLEOTIDE SEQUENCE [LARGE SCALE GENOMIC DNA]</scope>
    <source>
        <strain evidence="4">JCM 18303</strain>
    </source>
</reference>
<evidence type="ECO:0000313" key="4">
    <source>
        <dbReference type="Proteomes" id="UP001428817"/>
    </source>
</evidence>
<protein>
    <recommendedName>
        <fullName evidence="2">ER-bound oxygenase mpaB/mpaB'/Rubber oxygenase catalytic domain-containing protein</fullName>
    </recommendedName>
</protein>
<dbReference type="Proteomes" id="UP001428817">
    <property type="component" value="Unassembled WGS sequence"/>
</dbReference>
<feature type="domain" description="ER-bound oxygenase mpaB/mpaB'/Rubber oxygenase catalytic" evidence="2">
    <location>
        <begin position="48"/>
        <end position="283"/>
    </location>
</feature>